<keyword evidence="2" id="KW-1133">Transmembrane helix</keyword>
<evidence type="ECO:0000256" key="1">
    <source>
        <dbReference type="SAM" id="MobiDB-lite"/>
    </source>
</evidence>
<evidence type="ECO:0000313" key="4">
    <source>
        <dbReference type="Proteomes" id="UP000005408"/>
    </source>
</evidence>
<feature type="transmembrane region" description="Helical" evidence="2">
    <location>
        <begin position="105"/>
        <end position="127"/>
    </location>
</feature>
<dbReference type="EnsemblMetazoa" id="G30810.1">
    <property type="protein sequence ID" value="G30810.1:cds"/>
    <property type="gene ID" value="G30810"/>
</dbReference>
<evidence type="ECO:0000256" key="2">
    <source>
        <dbReference type="SAM" id="Phobius"/>
    </source>
</evidence>
<sequence>MDHTTISQTSVQTFTQPATTDSPSILQTSMQTSSRVQSTVGTTLHVNQQRECMCPCSRMKNLVIIKNEAELLTKIEKMKKELAVNKSLLSSSIRKKTSAVDPRPSASIVGGTISVVVIATVVGLIVLSDLTRVINFCWKTISKRCNRKTRAAQKGKV</sequence>
<evidence type="ECO:0000313" key="3">
    <source>
        <dbReference type="EnsemblMetazoa" id="G30810.1:cds"/>
    </source>
</evidence>
<dbReference type="Proteomes" id="UP000005408">
    <property type="component" value="Unassembled WGS sequence"/>
</dbReference>
<dbReference type="OMA" id="CWKTISK"/>
<keyword evidence="2" id="KW-0472">Membrane</keyword>
<feature type="region of interest" description="Disordered" evidence="1">
    <location>
        <begin position="1"/>
        <end position="23"/>
    </location>
</feature>
<reference evidence="3" key="1">
    <citation type="submission" date="2022-08" db="UniProtKB">
        <authorList>
            <consortium name="EnsemblMetazoa"/>
        </authorList>
    </citation>
    <scope>IDENTIFICATION</scope>
    <source>
        <strain evidence="3">05x7-T-G4-1.051#20</strain>
    </source>
</reference>
<proteinExistence type="predicted"/>
<dbReference type="OrthoDB" id="6157674at2759"/>
<dbReference type="AlphaFoldDB" id="A0A8W8LZ28"/>
<name>A0A8W8LZ28_MAGGI</name>
<keyword evidence="2" id="KW-0812">Transmembrane</keyword>
<keyword evidence="4" id="KW-1185">Reference proteome</keyword>
<accession>A0A8W8LZ28</accession>
<protein>
    <submittedName>
        <fullName evidence="3">Uncharacterized protein</fullName>
    </submittedName>
</protein>
<organism evidence="3 4">
    <name type="scientific">Magallana gigas</name>
    <name type="common">Pacific oyster</name>
    <name type="synonym">Crassostrea gigas</name>
    <dbReference type="NCBI Taxonomy" id="29159"/>
    <lineage>
        <taxon>Eukaryota</taxon>
        <taxon>Metazoa</taxon>
        <taxon>Spiralia</taxon>
        <taxon>Lophotrochozoa</taxon>
        <taxon>Mollusca</taxon>
        <taxon>Bivalvia</taxon>
        <taxon>Autobranchia</taxon>
        <taxon>Pteriomorphia</taxon>
        <taxon>Ostreida</taxon>
        <taxon>Ostreoidea</taxon>
        <taxon>Ostreidae</taxon>
        <taxon>Magallana</taxon>
    </lineage>
</organism>